<reference evidence="6" key="1">
    <citation type="submission" date="2017-02" db="UniProtKB">
        <authorList>
            <consortium name="WormBaseParasite"/>
        </authorList>
    </citation>
    <scope>IDENTIFICATION</scope>
</reference>
<dbReference type="GO" id="GO:0005829">
    <property type="term" value="C:cytosol"/>
    <property type="evidence" value="ECO:0007669"/>
    <property type="project" value="TreeGrafter"/>
</dbReference>
<feature type="active site" description="Proton acceptor" evidence="5">
    <location>
        <position position="12"/>
    </location>
</feature>
<dbReference type="PANTHER" id="PTHR12258:SF5">
    <property type="entry name" value="BCDNA.GH02250-RELATED"/>
    <property type="match status" value="1"/>
</dbReference>
<evidence type="ECO:0000256" key="1">
    <source>
        <dbReference type="ARBA" id="ARBA00002508"/>
    </source>
</evidence>
<dbReference type="InterPro" id="IPR038596">
    <property type="entry name" value="Janus_sf"/>
</dbReference>
<evidence type="ECO:0000256" key="5">
    <source>
        <dbReference type="PIRSR" id="PIRSR607702-1"/>
    </source>
</evidence>
<dbReference type="InterPro" id="IPR007702">
    <property type="entry name" value="Janus"/>
</dbReference>
<dbReference type="Gene3D" id="3.50.20.20">
    <property type="entry name" value="Janus/Ocnus"/>
    <property type="match status" value="1"/>
</dbReference>
<proteinExistence type="inferred from homology"/>
<dbReference type="PANTHER" id="PTHR12258">
    <property type="entry name" value="JANUS-A/JANUS-B"/>
    <property type="match status" value="1"/>
</dbReference>
<comment type="similarity">
    <text evidence="2">Belongs to the janus family.</text>
</comment>
<evidence type="ECO:0000256" key="4">
    <source>
        <dbReference type="ARBA" id="ARBA00022928"/>
    </source>
</evidence>
<dbReference type="Pfam" id="PF05005">
    <property type="entry name" value="Ocnus"/>
    <property type="match status" value="1"/>
</dbReference>
<sequence>LIVRGYKRCHFHGDIFEETENALGTAFKLKCLGGGRIKHEPESSEILVYGYSQGYGPADHQKTVDILKTKYPSYKITFSNEGY</sequence>
<evidence type="ECO:0000256" key="2">
    <source>
        <dbReference type="ARBA" id="ARBA00010971"/>
    </source>
</evidence>
<dbReference type="AlphaFoldDB" id="A0A0M3J1B6"/>
<dbReference type="SUPFAM" id="SSF143724">
    <property type="entry name" value="PHP14-like"/>
    <property type="match status" value="1"/>
</dbReference>
<keyword evidence="3" id="KW-0221">Differentiation</keyword>
<name>A0A0M3J1B6_ANISI</name>
<dbReference type="GO" id="GO:0030154">
    <property type="term" value="P:cell differentiation"/>
    <property type="evidence" value="ECO:0007669"/>
    <property type="project" value="UniProtKB-KW"/>
</dbReference>
<dbReference type="WBParaSite" id="ASIM_0000131201-mRNA-1">
    <property type="protein sequence ID" value="ASIM_0000131201-mRNA-1"/>
    <property type="gene ID" value="ASIM_0000131201"/>
</dbReference>
<dbReference type="GO" id="GO:0101006">
    <property type="term" value="F:protein histidine phosphatase activity"/>
    <property type="evidence" value="ECO:0007669"/>
    <property type="project" value="TreeGrafter"/>
</dbReference>
<accession>A0A0M3J1B6</accession>
<evidence type="ECO:0000313" key="6">
    <source>
        <dbReference type="WBParaSite" id="ASIM_0000131201-mRNA-1"/>
    </source>
</evidence>
<organism evidence="6">
    <name type="scientific">Anisakis simplex</name>
    <name type="common">Herring worm</name>
    <dbReference type="NCBI Taxonomy" id="6269"/>
    <lineage>
        <taxon>Eukaryota</taxon>
        <taxon>Metazoa</taxon>
        <taxon>Ecdysozoa</taxon>
        <taxon>Nematoda</taxon>
        <taxon>Chromadorea</taxon>
        <taxon>Rhabditida</taxon>
        <taxon>Spirurina</taxon>
        <taxon>Ascaridomorpha</taxon>
        <taxon>Ascaridoidea</taxon>
        <taxon>Anisakidae</taxon>
        <taxon>Anisakis</taxon>
        <taxon>Anisakis simplex complex</taxon>
    </lineage>
</organism>
<evidence type="ECO:0000256" key="3">
    <source>
        <dbReference type="ARBA" id="ARBA00022782"/>
    </source>
</evidence>
<comment type="function">
    <text evidence="1">JanA and janB regulate somatic sex differentiation.</text>
</comment>
<protein>
    <submittedName>
        <fullName evidence="6">Sex-regulated protein janus-A (inferred by orthology to a D. melanogaster protein)</fullName>
    </submittedName>
</protein>
<dbReference type="GO" id="GO:0007548">
    <property type="term" value="P:sex differentiation"/>
    <property type="evidence" value="ECO:0007669"/>
    <property type="project" value="UniProtKB-KW"/>
</dbReference>
<keyword evidence="4" id="KW-0726">Sexual differentiation</keyword>